<sequence length="87" mass="9653">MEPTVDIVGLRWSNCRVVERRGETEDVWETEGEVFVFTAAKSLIPFPGLGSFDAATGTSKEVSVFVCVQLGFLRLPTAVFTHRVSFK</sequence>
<evidence type="ECO:0000313" key="1">
    <source>
        <dbReference type="EMBL" id="VDL93948.1"/>
    </source>
</evidence>
<evidence type="ECO:0000313" key="2">
    <source>
        <dbReference type="Proteomes" id="UP000275846"/>
    </source>
</evidence>
<reference evidence="1 2" key="2">
    <citation type="submission" date="2018-11" db="EMBL/GenBank/DDBJ databases">
        <authorList>
            <consortium name="Pathogen Informatics"/>
        </authorList>
    </citation>
    <scope>NUCLEOTIDE SEQUENCE [LARGE SCALE GENOMIC DNA]</scope>
    <source>
        <strain evidence="1 2">NST_G2</strain>
    </source>
</reference>
<evidence type="ECO:0000313" key="3">
    <source>
        <dbReference type="WBParaSite" id="SSLN_0000784501-mRNA-1"/>
    </source>
</evidence>
<gene>
    <name evidence="1" type="ORF">SSLN_LOCUS7563</name>
</gene>
<dbReference type="AlphaFoldDB" id="A0A183STL5"/>
<keyword evidence="2" id="KW-1185">Reference proteome</keyword>
<dbReference type="EMBL" id="UYSU01034202">
    <property type="protein sequence ID" value="VDL93948.1"/>
    <property type="molecule type" value="Genomic_DNA"/>
</dbReference>
<proteinExistence type="predicted"/>
<accession>A0A183STL5</accession>
<reference evidence="3" key="1">
    <citation type="submission" date="2016-06" db="UniProtKB">
        <authorList>
            <consortium name="WormBaseParasite"/>
        </authorList>
    </citation>
    <scope>IDENTIFICATION</scope>
</reference>
<dbReference type="WBParaSite" id="SSLN_0000784501-mRNA-1">
    <property type="protein sequence ID" value="SSLN_0000784501-mRNA-1"/>
    <property type="gene ID" value="SSLN_0000784501"/>
</dbReference>
<name>A0A183STL5_SCHSO</name>
<protein>
    <submittedName>
        <fullName evidence="1 3">Uncharacterized protein</fullName>
    </submittedName>
</protein>
<organism evidence="3">
    <name type="scientific">Schistocephalus solidus</name>
    <name type="common">Tapeworm</name>
    <dbReference type="NCBI Taxonomy" id="70667"/>
    <lineage>
        <taxon>Eukaryota</taxon>
        <taxon>Metazoa</taxon>
        <taxon>Spiralia</taxon>
        <taxon>Lophotrochozoa</taxon>
        <taxon>Platyhelminthes</taxon>
        <taxon>Cestoda</taxon>
        <taxon>Eucestoda</taxon>
        <taxon>Diphyllobothriidea</taxon>
        <taxon>Diphyllobothriidae</taxon>
        <taxon>Schistocephalus</taxon>
    </lineage>
</organism>
<dbReference type="Proteomes" id="UP000275846">
    <property type="component" value="Unassembled WGS sequence"/>
</dbReference>